<dbReference type="EMBL" id="CM042034">
    <property type="protein sequence ID" value="KAI3762794.1"/>
    <property type="molecule type" value="Genomic_DNA"/>
</dbReference>
<evidence type="ECO:0000313" key="2">
    <source>
        <dbReference type="Proteomes" id="UP001056120"/>
    </source>
</evidence>
<proteinExistence type="predicted"/>
<keyword evidence="2" id="KW-1185">Reference proteome</keyword>
<reference evidence="1 2" key="2">
    <citation type="journal article" date="2022" name="Mol. Ecol. Resour.">
        <title>The genomes of chicory, endive, great burdock and yacon provide insights into Asteraceae paleo-polyploidization history and plant inulin production.</title>
        <authorList>
            <person name="Fan W."/>
            <person name="Wang S."/>
            <person name="Wang H."/>
            <person name="Wang A."/>
            <person name="Jiang F."/>
            <person name="Liu H."/>
            <person name="Zhao H."/>
            <person name="Xu D."/>
            <person name="Zhang Y."/>
        </authorList>
    </citation>
    <scope>NUCLEOTIDE SEQUENCE [LARGE SCALE GENOMIC DNA]</scope>
    <source>
        <strain evidence="2">cv. Yunnan</strain>
        <tissue evidence="1">Leaves</tissue>
    </source>
</reference>
<reference evidence="2" key="1">
    <citation type="journal article" date="2022" name="Mol. Ecol. Resour.">
        <title>The genomes of chicory, endive, great burdock and yacon provide insights into Asteraceae palaeo-polyploidization history and plant inulin production.</title>
        <authorList>
            <person name="Fan W."/>
            <person name="Wang S."/>
            <person name="Wang H."/>
            <person name="Wang A."/>
            <person name="Jiang F."/>
            <person name="Liu H."/>
            <person name="Zhao H."/>
            <person name="Xu D."/>
            <person name="Zhang Y."/>
        </authorList>
    </citation>
    <scope>NUCLEOTIDE SEQUENCE [LARGE SCALE GENOMIC DNA]</scope>
    <source>
        <strain evidence="2">cv. Yunnan</strain>
    </source>
</reference>
<evidence type="ECO:0000313" key="1">
    <source>
        <dbReference type="EMBL" id="KAI3762794.1"/>
    </source>
</evidence>
<dbReference type="Proteomes" id="UP001056120">
    <property type="component" value="Linkage Group LG17"/>
</dbReference>
<organism evidence="1 2">
    <name type="scientific">Smallanthus sonchifolius</name>
    <dbReference type="NCBI Taxonomy" id="185202"/>
    <lineage>
        <taxon>Eukaryota</taxon>
        <taxon>Viridiplantae</taxon>
        <taxon>Streptophyta</taxon>
        <taxon>Embryophyta</taxon>
        <taxon>Tracheophyta</taxon>
        <taxon>Spermatophyta</taxon>
        <taxon>Magnoliopsida</taxon>
        <taxon>eudicotyledons</taxon>
        <taxon>Gunneridae</taxon>
        <taxon>Pentapetalae</taxon>
        <taxon>asterids</taxon>
        <taxon>campanulids</taxon>
        <taxon>Asterales</taxon>
        <taxon>Asteraceae</taxon>
        <taxon>Asteroideae</taxon>
        <taxon>Heliantheae alliance</taxon>
        <taxon>Millerieae</taxon>
        <taxon>Smallanthus</taxon>
    </lineage>
</organism>
<comment type="caution">
    <text evidence="1">The sequence shown here is derived from an EMBL/GenBank/DDBJ whole genome shotgun (WGS) entry which is preliminary data.</text>
</comment>
<protein>
    <submittedName>
        <fullName evidence="1">Uncharacterized protein</fullName>
    </submittedName>
</protein>
<sequence>MNTLMFIFAYRNDPTFNLSVGRSLAWRERVPPHPRVPRVDFGEINPIEVIFARVWVEFLAEFVTAEASELAEICCRRT</sequence>
<gene>
    <name evidence="1" type="ORF">L1987_53235</name>
</gene>
<name>A0ACB9EV16_9ASTR</name>
<accession>A0ACB9EV16</accession>